<proteinExistence type="inferred from homology"/>
<dbReference type="InterPro" id="IPR006016">
    <property type="entry name" value="UspA"/>
</dbReference>
<comment type="caution">
    <text evidence="2">The sequence shown here is derived from an EMBL/GenBank/DDBJ whole genome shotgun (WGS) entry which is preliminary data.</text>
</comment>
<dbReference type="SUPFAM" id="SSF52402">
    <property type="entry name" value="Adenine nucleotide alpha hydrolases-like"/>
    <property type="match status" value="2"/>
</dbReference>
<name>A0A7I7SEB1_9MYCO</name>
<dbReference type="PRINTS" id="PR01438">
    <property type="entry name" value="UNVRSLSTRESS"/>
</dbReference>
<evidence type="ECO:0000313" key="3">
    <source>
        <dbReference type="Proteomes" id="UP000193577"/>
    </source>
</evidence>
<dbReference type="Pfam" id="PF00582">
    <property type="entry name" value="Usp"/>
    <property type="match status" value="2"/>
</dbReference>
<dbReference type="AlphaFoldDB" id="A0A7I7SEB1"/>
<gene>
    <name evidence="2" type="ORF">B8W67_01300</name>
</gene>
<reference evidence="2 3" key="1">
    <citation type="submission" date="2017-04" db="EMBL/GenBank/DDBJ databases">
        <title>The new phylogeny of genus Mycobacterium.</title>
        <authorList>
            <person name="Tortoli E."/>
            <person name="Trovato A."/>
            <person name="Cirillo D.M."/>
        </authorList>
    </citation>
    <scope>NUCLEOTIDE SEQUENCE [LARGE SCALE GENOMIC DNA]</scope>
    <source>
        <strain evidence="2 3">KCTC 19819</strain>
    </source>
</reference>
<dbReference type="EMBL" id="NCXO01000002">
    <property type="protein sequence ID" value="OSC35739.1"/>
    <property type="molecule type" value="Genomic_DNA"/>
</dbReference>
<dbReference type="Gene3D" id="3.40.50.620">
    <property type="entry name" value="HUPs"/>
    <property type="match status" value="2"/>
</dbReference>
<sequence length="293" mass="30546">MTQGGIVVGFDGSASSRAAVRWAAGEAADRGVPLTVVHVIDTPPWNLLAVGGPVAAVPDEPSLRQRQGAQRVIDEALAEIDRGGGPRPQIHSQVFFAAPVPTLVQVSADALMLVVGRRGTGLLRRLLLGSVSTGVLHHAQCPVAVIHADAASAAERSALPVVLGVDGSPVSEVATALAFEEAARRGVELVALHAWSDAEVLDYVEFDWPAIRPDAELTLAERLAGWQEHYPDVVVRRVVEPHQPTAHLIALAESAQLVVVGSHGRGGFTGMLLGSVSAAVAQTSPAPVIVARK</sequence>
<dbReference type="PANTHER" id="PTHR43010">
    <property type="entry name" value="UNIVERSAL STRESS PROTEIN SLR1230"/>
    <property type="match status" value="1"/>
</dbReference>
<dbReference type="InterPro" id="IPR014729">
    <property type="entry name" value="Rossmann-like_a/b/a_fold"/>
</dbReference>
<comment type="similarity">
    <text evidence="1">Belongs to the universal stress protein A family.</text>
</comment>
<dbReference type="InterPro" id="IPR051688">
    <property type="entry name" value="USP_A"/>
</dbReference>
<dbReference type="Proteomes" id="UP000193577">
    <property type="component" value="Unassembled WGS sequence"/>
</dbReference>
<dbReference type="OrthoDB" id="3174546at2"/>
<keyword evidence="3" id="KW-1185">Reference proteome</keyword>
<protein>
    <submittedName>
        <fullName evidence="2">Universal stress protein UspA</fullName>
    </submittedName>
</protein>
<accession>A0A7I7SEB1</accession>
<dbReference type="InterPro" id="IPR006015">
    <property type="entry name" value="Universal_stress_UspA"/>
</dbReference>
<dbReference type="RefSeq" id="WP_085301938.1">
    <property type="nucleotide sequence ID" value="NZ_AP022594.1"/>
</dbReference>
<evidence type="ECO:0000256" key="1">
    <source>
        <dbReference type="ARBA" id="ARBA00008791"/>
    </source>
</evidence>
<dbReference type="PANTHER" id="PTHR43010:SF1">
    <property type="entry name" value="USPA DOMAIN-CONTAINING PROTEIN"/>
    <property type="match status" value="1"/>
</dbReference>
<evidence type="ECO:0000313" key="2">
    <source>
        <dbReference type="EMBL" id="OSC35739.1"/>
    </source>
</evidence>
<organism evidence="2 3">
    <name type="scientific">Mycolicibacillus koreensis</name>
    <dbReference type="NCBI Taxonomy" id="1069220"/>
    <lineage>
        <taxon>Bacteria</taxon>
        <taxon>Bacillati</taxon>
        <taxon>Actinomycetota</taxon>
        <taxon>Actinomycetes</taxon>
        <taxon>Mycobacteriales</taxon>
        <taxon>Mycobacteriaceae</taxon>
        <taxon>Mycolicibacillus</taxon>
    </lineage>
</organism>